<evidence type="ECO:0000256" key="1">
    <source>
        <dbReference type="ARBA" id="ARBA00023186"/>
    </source>
</evidence>
<dbReference type="AlphaFoldDB" id="A0A9Q1GPF3"/>
<protein>
    <recommendedName>
        <fullName evidence="5">BAG family molecular chaperone regulator 8, chloroplastic</fullName>
    </recommendedName>
</protein>
<dbReference type="InterPro" id="IPR040400">
    <property type="entry name" value="BAG5/6/7/8"/>
</dbReference>
<reference evidence="3" key="1">
    <citation type="submission" date="2022-04" db="EMBL/GenBank/DDBJ databases">
        <title>Carnegiea gigantea Genome sequencing and assembly v2.</title>
        <authorList>
            <person name="Copetti D."/>
            <person name="Sanderson M.J."/>
            <person name="Burquez A."/>
            <person name="Wojciechowski M.F."/>
        </authorList>
    </citation>
    <scope>NUCLEOTIDE SEQUENCE</scope>
    <source>
        <strain evidence="3">SGP5-SGP5p</strain>
        <tissue evidence="3">Aerial part</tissue>
    </source>
</reference>
<evidence type="ECO:0000313" key="4">
    <source>
        <dbReference type="Proteomes" id="UP001153076"/>
    </source>
</evidence>
<evidence type="ECO:0000313" key="3">
    <source>
        <dbReference type="EMBL" id="KAJ8423012.1"/>
    </source>
</evidence>
<feature type="region of interest" description="Disordered" evidence="2">
    <location>
        <begin position="372"/>
        <end position="403"/>
    </location>
</feature>
<keyword evidence="1" id="KW-0143">Chaperone</keyword>
<dbReference type="PROSITE" id="PS50096">
    <property type="entry name" value="IQ"/>
    <property type="match status" value="1"/>
</dbReference>
<dbReference type="PANTHER" id="PTHR33322">
    <property type="entry name" value="BAG DOMAIN CONTAINING PROTEIN, EXPRESSED"/>
    <property type="match status" value="1"/>
</dbReference>
<dbReference type="PANTHER" id="PTHR33322:SF18">
    <property type="entry name" value="BAG FAMILY MOLECULAR CHAPERONE REGULATOR 8, CHLOROPLASTIC"/>
    <property type="match status" value="1"/>
</dbReference>
<sequence>MASHYHHHHHHHHHNNHQTTTTSCCCQTPLYDPSPPPPPPPPPPTPPSPPSLSSDPFLLAAIVSEILQTQHRSPTPQNPLNFYSHPIKPTTINPNQRYPHSHTHQLAPHSVFSSLSERIDSIEASLDRFSSLYSPPRFSLRDAAARTIQTHFRAYLVRRSRTLGQLKELASIKSCLSSLKSSVSRRGFVDFDCLSRETMDLKLELGTVKGDDQMIRDSKRSIAKEIVQFLEMVDGFPGKKHQFTTRKIRNAKLVRSNCGIARDGRRLSERGAVSKCQSTDRKEKKLIANLREKVERISRMSRALEDEEVSDEETEGYEHVGDESGAIIDQITNNNHLKMGLPIENNAHISNAKKHGCFVEDRSVVWVTNEDRGTPLERQDEAKAQSDGGQSLQSESCDNEDREFTFSVPEPVKIGPRAGLMMRQPGVKIVG</sequence>
<proteinExistence type="predicted"/>
<dbReference type="Proteomes" id="UP001153076">
    <property type="component" value="Unassembled WGS sequence"/>
</dbReference>
<feature type="compositionally biased region" description="Pro residues" evidence="2">
    <location>
        <begin position="32"/>
        <end position="50"/>
    </location>
</feature>
<organism evidence="3 4">
    <name type="scientific">Carnegiea gigantea</name>
    <dbReference type="NCBI Taxonomy" id="171969"/>
    <lineage>
        <taxon>Eukaryota</taxon>
        <taxon>Viridiplantae</taxon>
        <taxon>Streptophyta</taxon>
        <taxon>Embryophyta</taxon>
        <taxon>Tracheophyta</taxon>
        <taxon>Spermatophyta</taxon>
        <taxon>Magnoliopsida</taxon>
        <taxon>eudicotyledons</taxon>
        <taxon>Gunneridae</taxon>
        <taxon>Pentapetalae</taxon>
        <taxon>Caryophyllales</taxon>
        <taxon>Cactineae</taxon>
        <taxon>Cactaceae</taxon>
        <taxon>Cactoideae</taxon>
        <taxon>Echinocereeae</taxon>
        <taxon>Carnegiea</taxon>
    </lineage>
</organism>
<name>A0A9Q1GPF3_9CARY</name>
<accession>A0A9Q1GPF3</accession>
<feature type="compositionally biased region" description="Polar residues" evidence="2">
    <location>
        <begin position="387"/>
        <end position="396"/>
    </location>
</feature>
<gene>
    <name evidence="3" type="ORF">Cgig2_013484</name>
</gene>
<feature type="compositionally biased region" description="Basic residues" evidence="2">
    <location>
        <begin position="1"/>
        <end position="16"/>
    </location>
</feature>
<evidence type="ECO:0000256" key="2">
    <source>
        <dbReference type="SAM" id="MobiDB-lite"/>
    </source>
</evidence>
<dbReference type="GO" id="GO:0006457">
    <property type="term" value="P:protein folding"/>
    <property type="evidence" value="ECO:0007669"/>
    <property type="project" value="TreeGrafter"/>
</dbReference>
<feature type="region of interest" description="Disordered" evidence="2">
    <location>
        <begin position="70"/>
        <end position="95"/>
    </location>
</feature>
<evidence type="ECO:0008006" key="5">
    <source>
        <dbReference type="Google" id="ProtNLM"/>
    </source>
</evidence>
<dbReference type="GO" id="GO:0009506">
    <property type="term" value="C:plasmodesma"/>
    <property type="evidence" value="ECO:0007669"/>
    <property type="project" value="TreeGrafter"/>
</dbReference>
<feature type="compositionally biased region" description="Polar residues" evidence="2">
    <location>
        <begin position="70"/>
        <end position="81"/>
    </location>
</feature>
<dbReference type="EMBL" id="JAKOGI010002080">
    <property type="protein sequence ID" value="KAJ8423012.1"/>
    <property type="molecule type" value="Genomic_DNA"/>
</dbReference>
<keyword evidence="4" id="KW-1185">Reference proteome</keyword>
<feature type="region of interest" description="Disordered" evidence="2">
    <location>
        <begin position="1"/>
        <end position="54"/>
    </location>
</feature>
<feature type="compositionally biased region" description="Basic and acidic residues" evidence="2">
    <location>
        <begin position="372"/>
        <end position="384"/>
    </location>
</feature>
<comment type="caution">
    <text evidence="3">The sequence shown here is derived from an EMBL/GenBank/DDBJ whole genome shotgun (WGS) entry which is preliminary data.</text>
</comment>
<dbReference type="OrthoDB" id="1100735at2759"/>